<evidence type="ECO:0000313" key="1">
    <source>
        <dbReference type="EMBL" id="GLL04917.1"/>
    </source>
</evidence>
<organism evidence="1 2">
    <name type="scientific">Dactylosporangium matsuzakiense</name>
    <dbReference type="NCBI Taxonomy" id="53360"/>
    <lineage>
        <taxon>Bacteria</taxon>
        <taxon>Bacillati</taxon>
        <taxon>Actinomycetota</taxon>
        <taxon>Actinomycetes</taxon>
        <taxon>Micromonosporales</taxon>
        <taxon>Micromonosporaceae</taxon>
        <taxon>Dactylosporangium</taxon>
    </lineage>
</organism>
<dbReference type="EMBL" id="BSFP01000051">
    <property type="protein sequence ID" value="GLL04917.1"/>
    <property type="molecule type" value="Genomic_DNA"/>
</dbReference>
<sequence length="46" mass="4618">MHTGRPVAAPTAPAVSDTGLQERLWAASERLTGVTYALPGGAVSPG</sequence>
<proteinExistence type="predicted"/>
<keyword evidence="2" id="KW-1185">Reference proteome</keyword>
<dbReference type="RefSeq" id="WP_261959570.1">
    <property type="nucleotide sequence ID" value="NZ_BAAAXA010000001.1"/>
</dbReference>
<evidence type="ECO:0000313" key="2">
    <source>
        <dbReference type="Proteomes" id="UP001143480"/>
    </source>
</evidence>
<protein>
    <submittedName>
        <fullName evidence="1">Uncharacterized protein</fullName>
    </submittedName>
</protein>
<reference evidence="1" key="2">
    <citation type="submission" date="2023-01" db="EMBL/GenBank/DDBJ databases">
        <authorList>
            <person name="Sun Q."/>
            <person name="Evtushenko L."/>
        </authorList>
    </citation>
    <scope>NUCLEOTIDE SEQUENCE</scope>
    <source>
        <strain evidence="1">VKM Ac-1321</strain>
    </source>
</reference>
<dbReference type="Proteomes" id="UP001143480">
    <property type="component" value="Unassembled WGS sequence"/>
</dbReference>
<dbReference type="AlphaFoldDB" id="A0A9W6NQB5"/>
<comment type="caution">
    <text evidence="1">The sequence shown here is derived from an EMBL/GenBank/DDBJ whole genome shotgun (WGS) entry which is preliminary data.</text>
</comment>
<name>A0A9W6NQB5_9ACTN</name>
<reference evidence="1" key="1">
    <citation type="journal article" date="2014" name="Int. J. Syst. Evol. Microbiol.">
        <title>Complete genome sequence of Corynebacterium casei LMG S-19264T (=DSM 44701T), isolated from a smear-ripened cheese.</title>
        <authorList>
            <consortium name="US DOE Joint Genome Institute (JGI-PGF)"/>
            <person name="Walter F."/>
            <person name="Albersmeier A."/>
            <person name="Kalinowski J."/>
            <person name="Ruckert C."/>
        </authorList>
    </citation>
    <scope>NUCLEOTIDE SEQUENCE</scope>
    <source>
        <strain evidence="1">VKM Ac-1321</strain>
    </source>
</reference>
<accession>A0A9W6NQB5</accession>
<gene>
    <name evidence="1" type="ORF">GCM10017581_066640</name>
</gene>